<reference evidence="2" key="1">
    <citation type="journal article" date="2019" name="Int. J. Syst. Evol. Microbiol.">
        <title>The Global Catalogue of Microorganisms (GCM) 10K type strain sequencing project: providing services to taxonomists for standard genome sequencing and annotation.</title>
        <authorList>
            <consortium name="The Broad Institute Genomics Platform"/>
            <consortium name="The Broad Institute Genome Sequencing Center for Infectious Disease"/>
            <person name="Wu L."/>
            <person name="Ma J."/>
        </authorList>
    </citation>
    <scope>NUCLEOTIDE SEQUENCE [LARGE SCALE GENOMIC DNA]</scope>
    <source>
        <strain evidence="2">JCM 3399</strain>
    </source>
</reference>
<protein>
    <submittedName>
        <fullName evidence="1">Uncharacterized protein</fullName>
    </submittedName>
</protein>
<comment type="caution">
    <text evidence="1">The sequence shown here is derived from an EMBL/GenBank/DDBJ whole genome shotgun (WGS) entry which is preliminary data.</text>
</comment>
<gene>
    <name evidence="1" type="ORF">GCM10010211_00320</name>
</gene>
<keyword evidence="2" id="KW-1185">Reference proteome</keyword>
<proteinExistence type="predicted"/>
<accession>A0ABQ2UK57</accession>
<organism evidence="1 2">
    <name type="scientific">Streptomyces albospinus</name>
    <dbReference type="NCBI Taxonomy" id="285515"/>
    <lineage>
        <taxon>Bacteria</taxon>
        <taxon>Bacillati</taxon>
        <taxon>Actinomycetota</taxon>
        <taxon>Actinomycetes</taxon>
        <taxon>Kitasatosporales</taxon>
        <taxon>Streptomycetaceae</taxon>
        <taxon>Streptomyces</taxon>
    </lineage>
</organism>
<evidence type="ECO:0000313" key="2">
    <source>
        <dbReference type="Proteomes" id="UP000654471"/>
    </source>
</evidence>
<dbReference type="Proteomes" id="UP000654471">
    <property type="component" value="Unassembled WGS sequence"/>
</dbReference>
<dbReference type="RefSeq" id="WP_189295009.1">
    <property type="nucleotide sequence ID" value="NZ_BMRP01000001.1"/>
</dbReference>
<dbReference type="EMBL" id="BMRP01000001">
    <property type="protein sequence ID" value="GGU41304.1"/>
    <property type="molecule type" value="Genomic_DNA"/>
</dbReference>
<sequence>MTPAEEACGFDAFLDCLNDPEFDGQLLVEIEEFYDVPMADLNWMLL</sequence>
<evidence type="ECO:0000313" key="1">
    <source>
        <dbReference type="EMBL" id="GGU41304.1"/>
    </source>
</evidence>
<name>A0ABQ2UK57_9ACTN</name>